<dbReference type="InterPro" id="IPR058626">
    <property type="entry name" value="MdtA-like_b-barrel"/>
</dbReference>
<dbReference type="Pfam" id="PF25967">
    <property type="entry name" value="RND-MFP_C"/>
    <property type="match status" value="1"/>
</dbReference>
<dbReference type="InterPro" id="IPR058627">
    <property type="entry name" value="MdtA-like_C"/>
</dbReference>
<feature type="domain" description="Multidrug resistance protein MdtA-like alpha-helical hairpin" evidence="4">
    <location>
        <begin position="108"/>
        <end position="177"/>
    </location>
</feature>
<dbReference type="PANTHER" id="PTHR30158">
    <property type="entry name" value="ACRA/E-RELATED COMPONENT OF DRUG EFFLUX TRANSPORTER"/>
    <property type="match status" value="1"/>
</dbReference>
<protein>
    <submittedName>
        <fullName evidence="8">Membrane fusion protein (Multidrug efflux system)</fullName>
    </submittedName>
</protein>
<feature type="chain" id="PRO_5020719700" evidence="3">
    <location>
        <begin position="26"/>
        <end position="386"/>
    </location>
</feature>
<keyword evidence="9" id="KW-1185">Reference proteome</keyword>
<dbReference type="PANTHER" id="PTHR30158:SF3">
    <property type="entry name" value="MULTIDRUG EFFLUX PUMP SUBUNIT ACRA-RELATED"/>
    <property type="match status" value="1"/>
</dbReference>
<dbReference type="NCBIfam" id="TIGR01730">
    <property type="entry name" value="RND_mfp"/>
    <property type="match status" value="1"/>
</dbReference>
<dbReference type="Pfam" id="PF25944">
    <property type="entry name" value="Beta-barrel_RND"/>
    <property type="match status" value="1"/>
</dbReference>
<feature type="signal peptide" evidence="3">
    <location>
        <begin position="1"/>
        <end position="25"/>
    </location>
</feature>
<dbReference type="EMBL" id="SNXI01000001">
    <property type="protein sequence ID" value="TDP40581.1"/>
    <property type="molecule type" value="Genomic_DNA"/>
</dbReference>
<organism evidence="8 9">
    <name type="scientific">Idiomarina aquatica</name>
    <dbReference type="NCBI Taxonomy" id="1327752"/>
    <lineage>
        <taxon>Bacteria</taxon>
        <taxon>Pseudomonadati</taxon>
        <taxon>Pseudomonadota</taxon>
        <taxon>Gammaproteobacteria</taxon>
        <taxon>Alteromonadales</taxon>
        <taxon>Idiomarinaceae</taxon>
        <taxon>Idiomarina</taxon>
    </lineage>
</organism>
<name>A0A4R6PR50_9GAMM</name>
<reference evidence="8 9" key="1">
    <citation type="submission" date="2019-03" db="EMBL/GenBank/DDBJ databases">
        <title>Freshwater and sediment microbial communities from various areas in North America, analyzing microbe dynamics in response to fracking.</title>
        <authorList>
            <person name="Lamendella R."/>
        </authorList>
    </citation>
    <scope>NUCLEOTIDE SEQUENCE [LARGE SCALE GENOMIC DNA]</scope>
    <source>
        <strain evidence="8 9">18_TX</strain>
    </source>
</reference>
<evidence type="ECO:0000313" key="8">
    <source>
        <dbReference type="EMBL" id="TDP40581.1"/>
    </source>
</evidence>
<evidence type="ECO:0000313" key="9">
    <source>
        <dbReference type="Proteomes" id="UP000295531"/>
    </source>
</evidence>
<dbReference type="PROSITE" id="PS51257">
    <property type="entry name" value="PROKAR_LIPOPROTEIN"/>
    <property type="match status" value="1"/>
</dbReference>
<evidence type="ECO:0000259" key="7">
    <source>
        <dbReference type="Pfam" id="PF25967"/>
    </source>
</evidence>
<dbReference type="InterPro" id="IPR006143">
    <property type="entry name" value="RND_pump_MFP"/>
</dbReference>
<dbReference type="InterPro" id="IPR058624">
    <property type="entry name" value="MdtA-like_HH"/>
</dbReference>
<evidence type="ECO:0000256" key="1">
    <source>
        <dbReference type="ARBA" id="ARBA00004519"/>
    </source>
</evidence>
<evidence type="ECO:0000259" key="4">
    <source>
        <dbReference type="Pfam" id="PF25876"/>
    </source>
</evidence>
<evidence type="ECO:0000256" key="2">
    <source>
        <dbReference type="ARBA" id="ARBA00009477"/>
    </source>
</evidence>
<dbReference type="FunFam" id="2.40.420.20:FF:000001">
    <property type="entry name" value="Efflux RND transporter periplasmic adaptor subunit"/>
    <property type="match status" value="1"/>
</dbReference>
<dbReference type="Gene3D" id="1.10.287.470">
    <property type="entry name" value="Helix hairpin bin"/>
    <property type="match status" value="1"/>
</dbReference>
<evidence type="ECO:0000259" key="5">
    <source>
        <dbReference type="Pfam" id="PF25917"/>
    </source>
</evidence>
<dbReference type="OrthoDB" id="9800613at2"/>
<dbReference type="Pfam" id="PF25876">
    <property type="entry name" value="HH_MFP_RND"/>
    <property type="match status" value="1"/>
</dbReference>
<dbReference type="GO" id="GO:0005886">
    <property type="term" value="C:plasma membrane"/>
    <property type="evidence" value="ECO:0007669"/>
    <property type="project" value="UniProtKB-SubCell"/>
</dbReference>
<dbReference type="RefSeq" id="WP_133538261.1">
    <property type="nucleotide sequence ID" value="NZ_SNXI01000001.1"/>
</dbReference>
<feature type="domain" description="Multidrug resistance protein MdtA-like barrel-sandwich hybrid" evidence="5">
    <location>
        <begin position="67"/>
        <end position="209"/>
    </location>
</feature>
<dbReference type="Proteomes" id="UP000295531">
    <property type="component" value="Unassembled WGS sequence"/>
</dbReference>
<dbReference type="Gene3D" id="2.40.50.100">
    <property type="match status" value="1"/>
</dbReference>
<dbReference type="GO" id="GO:0022857">
    <property type="term" value="F:transmembrane transporter activity"/>
    <property type="evidence" value="ECO:0007669"/>
    <property type="project" value="InterPro"/>
</dbReference>
<dbReference type="AlphaFoldDB" id="A0A4R6PR50"/>
<keyword evidence="3" id="KW-0732">Signal</keyword>
<dbReference type="InterPro" id="IPR058625">
    <property type="entry name" value="MdtA-like_BSH"/>
</dbReference>
<comment type="subcellular location">
    <subcellularLocation>
        <location evidence="1">Cell inner membrane</location>
        <topology evidence="1">Lipid-anchor</topology>
    </subcellularLocation>
</comment>
<proteinExistence type="inferred from homology"/>
<dbReference type="Gene3D" id="2.40.420.20">
    <property type="match status" value="1"/>
</dbReference>
<feature type="domain" description="Multidrug resistance protein MdtA-like C-terminal permuted SH3" evidence="7">
    <location>
        <begin position="307"/>
        <end position="368"/>
    </location>
</feature>
<evidence type="ECO:0000259" key="6">
    <source>
        <dbReference type="Pfam" id="PF25944"/>
    </source>
</evidence>
<accession>A0A4R6PR50</accession>
<dbReference type="SUPFAM" id="SSF111369">
    <property type="entry name" value="HlyD-like secretion proteins"/>
    <property type="match status" value="1"/>
</dbReference>
<gene>
    <name evidence="8" type="ORF">DEU29_101125</name>
</gene>
<evidence type="ECO:0000256" key="3">
    <source>
        <dbReference type="SAM" id="SignalP"/>
    </source>
</evidence>
<comment type="caution">
    <text evidence="8">The sequence shown here is derived from an EMBL/GenBank/DDBJ whole genome shotgun (WGS) entry which is preliminary data.</text>
</comment>
<comment type="similarity">
    <text evidence="2">Belongs to the membrane fusion protein (MFP) (TC 8.A.1) family.</text>
</comment>
<dbReference type="Pfam" id="PF25917">
    <property type="entry name" value="BSH_RND"/>
    <property type="match status" value="1"/>
</dbReference>
<sequence length="386" mass="42023">MNKRQKLVPLVVAGLFATATLTACSDDSAAQAQQGQQRPAPAVEIITVQPQAVEVSTQLPGRTSAYRVAQVRPQVSGVLLERKFEEGTYVERGQQLYQIDPAVYEAEVASARAEVERAKAVMRSSELRYKRFEELLQENAVSQDEFDTAEATFFENKAAVALAEAQLKSAEINLEYTNVNAPISGIVGRSNFTEGALVTASQPDPLVTINQLDPIYVDISQSSKAFLQLKADIESGRIQANPNGNAPVRLNLNGLDYDQEGELLFSEVTVDEDTGAILLRAKFPNPDNQLYPGMFVRAAVSEGTLNQALLIPQQAVTRNSRGLPYVMVVAEGNKVEQRMIETERAIGNDWLVSSGIKAGTKVITSGLQNIQPGAQVRIDNSSTEQQ</sequence>
<dbReference type="GO" id="GO:0046677">
    <property type="term" value="P:response to antibiotic"/>
    <property type="evidence" value="ECO:0007669"/>
    <property type="project" value="TreeGrafter"/>
</dbReference>
<feature type="domain" description="Multidrug resistance protein MdtA-like beta-barrel" evidence="6">
    <location>
        <begin position="214"/>
        <end position="303"/>
    </location>
</feature>
<dbReference type="Gene3D" id="2.40.30.170">
    <property type="match status" value="1"/>
</dbReference>